<keyword evidence="3" id="KW-1185">Reference proteome</keyword>
<comment type="caution">
    <text evidence="2">The sequence shown here is derived from an EMBL/GenBank/DDBJ whole genome shotgun (WGS) entry which is preliminary data.</text>
</comment>
<dbReference type="InterPro" id="IPR050796">
    <property type="entry name" value="SCF_F-box_component"/>
</dbReference>
<dbReference type="InterPro" id="IPR017451">
    <property type="entry name" value="F-box-assoc_interact_dom"/>
</dbReference>
<protein>
    <recommendedName>
        <fullName evidence="1">F-box domain-containing protein</fullName>
    </recommendedName>
</protein>
<dbReference type="PANTHER" id="PTHR31672">
    <property type="entry name" value="BNACNNG10540D PROTEIN"/>
    <property type="match status" value="1"/>
</dbReference>
<gene>
    <name evidence="2" type="ORF">TEA_004222</name>
</gene>
<dbReference type="SUPFAM" id="SSF81383">
    <property type="entry name" value="F-box domain"/>
    <property type="match status" value="1"/>
</dbReference>
<dbReference type="InterPro" id="IPR013187">
    <property type="entry name" value="F-box-assoc_dom_typ3"/>
</dbReference>
<organism evidence="2 3">
    <name type="scientific">Camellia sinensis var. sinensis</name>
    <name type="common">China tea</name>
    <dbReference type="NCBI Taxonomy" id="542762"/>
    <lineage>
        <taxon>Eukaryota</taxon>
        <taxon>Viridiplantae</taxon>
        <taxon>Streptophyta</taxon>
        <taxon>Embryophyta</taxon>
        <taxon>Tracheophyta</taxon>
        <taxon>Spermatophyta</taxon>
        <taxon>Magnoliopsida</taxon>
        <taxon>eudicotyledons</taxon>
        <taxon>Gunneridae</taxon>
        <taxon>Pentapetalae</taxon>
        <taxon>asterids</taxon>
        <taxon>Ericales</taxon>
        <taxon>Theaceae</taxon>
        <taxon>Camellia</taxon>
    </lineage>
</organism>
<proteinExistence type="predicted"/>
<evidence type="ECO:0000259" key="1">
    <source>
        <dbReference type="PROSITE" id="PS50181"/>
    </source>
</evidence>
<feature type="domain" description="F-box" evidence="1">
    <location>
        <begin position="1"/>
        <end position="47"/>
    </location>
</feature>
<dbReference type="AlphaFoldDB" id="A0A4S4ETQ1"/>
<dbReference type="Gene3D" id="1.20.1280.50">
    <property type="match status" value="1"/>
</dbReference>
<dbReference type="CDD" id="cd22157">
    <property type="entry name" value="F-box_AtFBW1-like"/>
    <property type="match status" value="1"/>
</dbReference>
<dbReference type="Proteomes" id="UP000306102">
    <property type="component" value="Unassembled WGS sequence"/>
</dbReference>
<dbReference type="PROSITE" id="PS50181">
    <property type="entry name" value="FBOX"/>
    <property type="match status" value="1"/>
</dbReference>
<dbReference type="Pfam" id="PF00646">
    <property type="entry name" value="F-box"/>
    <property type="match status" value="1"/>
</dbReference>
<accession>A0A4S4ETQ1</accession>
<reference evidence="2 3" key="1">
    <citation type="journal article" date="2018" name="Proc. Natl. Acad. Sci. U.S.A.">
        <title>Draft genome sequence of Camellia sinensis var. sinensis provides insights into the evolution of the tea genome and tea quality.</title>
        <authorList>
            <person name="Wei C."/>
            <person name="Yang H."/>
            <person name="Wang S."/>
            <person name="Zhao J."/>
            <person name="Liu C."/>
            <person name="Gao L."/>
            <person name="Xia E."/>
            <person name="Lu Y."/>
            <person name="Tai Y."/>
            <person name="She G."/>
            <person name="Sun J."/>
            <person name="Cao H."/>
            <person name="Tong W."/>
            <person name="Gao Q."/>
            <person name="Li Y."/>
            <person name="Deng W."/>
            <person name="Jiang X."/>
            <person name="Wang W."/>
            <person name="Chen Q."/>
            <person name="Zhang S."/>
            <person name="Li H."/>
            <person name="Wu J."/>
            <person name="Wang P."/>
            <person name="Li P."/>
            <person name="Shi C."/>
            <person name="Zheng F."/>
            <person name="Jian J."/>
            <person name="Huang B."/>
            <person name="Shan D."/>
            <person name="Shi M."/>
            <person name="Fang C."/>
            <person name="Yue Y."/>
            <person name="Li F."/>
            <person name="Li D."/>
            <person name="Wei S."/>
            <person name="Han B."/>
            <person name="Jiang C."/>
            <person name="Yin Y."/>
            <person name="Xia T."/>
            <person name="Zhang Z."/>
            <person name="Bennetzen J.L."/>
            <person name="Zhao S."/>
            <person name="Wan X."/>
        </authorList>
    </citation>
    <scope>NUCLEOTIDE SEQUENCE [LARGE SCALE GENOMIC DNA]</scope>
    <source>
        <strain evidence="3">cv. Shuchazao</strain>
        <tissue evidence="2">Leaf</tissue>
    </source>
</reference>
<evidence type="ECO:0000313" key="2">
    <source>
        <dbReference type="EMBL" id="THG20283.1"/>
    </source>
</evidence>
<dbReference type="InterPro" id="IPR001810">
    <property type="entry name" value="F-box_dom"/>
</dbReference>
<sequence length="501" mass="57071">MAMSDFFPDEIMVEILQRLPTKSLIKFRSVSKSWNSLITSPNFINTHLTHSLTSNSYINSYGNLPLMIVRQCVSIPPPRTEHYKLCIDTEDSFDEYKDLEIPIKSRCLPFFYAIGYAKGLFCLFDQDRFFLWNPSIRKSMAMPKPTIKAAFHRHGFGFDPRNNDYKVVRIHGRNSSPVEITRGRFTSYLEGAVHFAAIMWNSNDPLILSFDLSDEVFQTMMLPNGMVGVSTEEMWTSVFGGLLSLLCYEDAAPNQYCSVWIMKEYGVVDSWCKQFTVDLSGGITEVLGKTKLDNLKDSMDSKHDLVDDTALKHGKESQTNTWIEVLCAMSFMEGHYLWWSTLDQSCHARIAALITNIQMLHDEIDLLFEEINRQIEVSSREKIDLMRLTATSQGSAVNDCNVAEKLSHSSALGWGVGIKVKDLNGITSSGQGCCNKDYMSDEDLEEHLRKMKAKSTEMLKKLSEKRYQLLQTYGKSLIPTVQASNAQPCSMYNLKLIEYLY</sequence>
<dbReference type="PANTHER" id="PTHR31672:SF13">
    <property type="entry name" value="F-BOX PROTEIN CPR30-LIKE"/>
    <property type="match status" value="1"/>
</dbReference>
<dbReference type="Pfam" id="PF08268">
    <property type="entry name" value="FBA_3"/>
    <property type="match status" value="1"/>
</dbReference>
<name>A0A4S4ETQ1_CAMSN</name>
<evidence type="ECO:0000313" key="3">
    <source>
        <dbReference type="Proteomes" id="UP000306102"/>
    </source>
</evidence>
<dbReference type="InterPro" id="IPR036047">
    <property type="entry name" value="F-box-like_dom_sf"/>
</dbReference>
<dbReference type="NCBIfam" id="TIGR01640">
    <property type="entry name" value="F_box_assoc_1"/>
    <property type="match status" value="1"/>
</dbReference>
<dbReference type="SMART" id="SM00256">
    <property type="entry name" value="FBOX"/>
    <property type="match status" value="1"/>
</dbReference>
<dbReference type="EMBL" id="SDRB02002028">
    <property type="protein sequence ID" value="THG20283.1"/>
    <property type="molecule type" value="Genomic_DNA"/>
</dbReference>